<dbReference type="Gene3D" id="3.10.450.50">
    <property type="match status" value="1"/>
</dbReference>
<protein>
    <recommendedName>
        <fullName evidence="1">DUF4440 domain-containing protein</fullName>
    </recommendedName>
</protein>
<dbReference type="SUPFAM" id="SSF54427">
    <property type="entry name" value="NTF2-like"/>
    <property type="match status" value="1"/>
</dbReference>
<dbReference type="OrthoDB" id="121974at2"/>
<organism evidence="2 3">
    <name type="scientific">Nitrosomonas aestuarii</name>
    <dbReference type="NCBI Taxonomy" id="52441"/>
    <lineage>
        <taxon>Bacteria</taxon>
        <taxon>Pseudomonadati</taxon>
        <taxon>Pseudomonadota</taxon>
        <taxon>Betaproteobacteria</taxon>
        <taxon>Nitrosomonadales</taxon>
        <taxon>Nitrosomonadaceae</taxon>
        <taxon>Nitrosomonas</taxon>
    </lineage>
</organism>
<evidence type="ECO:0000313" key="2">
    <source>
        <dbReference type="EMBL" id="SFK84913.1"/>
    </source>
</evidence>
<dbReference type="STRING" id="52441.SAMN05216302_101763"/>
<keyword evidence="3" id="KW-1185">Reference proteome</keyword>
<proteinExistence type="predicted"/>
<dbReference type="RefSeq" id="WP_090700308.1">
    <property type="nucleotide sequence ID" value="NZ_FOSP01000017.1"/>
</dbReference>
<reference evidence="3" key="1">
    <citation type="submission" date="2016-10" db="EMBL/GenBank/DDBJ databases">
        <authorList>
            <person name="Varghese N."/>
            <person name="Submissions S."/>
        </authorList>
    </citation>
    <scope>NUCLEOTIDE SEQUENCE [LARGE SCALE GENOMIC DNA]</scope>
    <source>
        <strain evidence="3">Nm69</strain>
    </source>
</reference>
<dbReference type="EMBL" id="FOSP01000017">
    <property type="protein sequence ID" value="SFK84913.1"/>
    <property type="molecule type" value="Genomic_DNA"/>
</dbReference>
<name>A0A1I4CVU0_9PROT</name>
<accession>A0A1I4CVU0</accession>
<dbReference type="InterPro" id="IPR027843">
    <property type="entry name" value="DUF4440"/>
</dbReference>
<dbReference type="Pfam" id="PF14534">
    <property type="entry name" value="DUF4440"/>
    <property type="match status" value="1"/>
</dbReference>
<evidence type="ECO:0000259" key="1">
    <source>
        <dbReference type="Pfam" id="PF14534"/>
    </source>
</evidence>
<sequence>MEQLAALIKQLELRLLHTDMCVNPSVADALLSERFEEIGNDGRVHSRQAVIEWLLHKDVQQKWSLEDFRVKMLSNDVILAVYRAEKINLSPEINSKTNKGSLRSSIWQRHGDSWKMVFHQATKQQ</sequence>
<dbReference type="AlphaFoldDB" id="A0A1I4CVU0"/>
<dbReference type="InterPro" id="IPR032710">
    <property type="entry name" value="NTF2-like_dom_sf"/>
</dbReference>
<dbReference type="Proteomes" id="UP000199533">
    <property type="component" value="Unassembled WGS sequence"/>
</dbReference>
<feature type="domain" description="DUF4440" evidence="1">
    <location>
        <begin position="8"/>
        <end position="116"/>
    </location>
</feature>
<evidence type="ECO:0000313" key="3">
    <source>
        <dbReference type="Proteomes" id="UP000199533"/>
    </source>
</evidence>
<gene>
    <name evidence="2" type="ORF">SAMN05216302_101763</name>
</gene>